<evidence type="ECO:0000256" key="2">
    <source>
        <dbReference type="SAM" id="MobiDB-lite"/>
    </source>
</evidence>
<keyword evidence="3" id="KW-1133">Transmembrane helix</keyword>
<accession>A0AAP0L0U5</accession>
<keyword evidence="3" id="KW-0812">Transmembrane</keyword>
<evidence type="ECO:0000313" key="4">
    <source>
        <dbReference type="EMBL" id="KAK9162246.1"/>
    </source>
</evidence>
<feature type="transmembrane region" description="Helical" evidence="3">
    <location>
        <begin position="145"/>
        <end position="166"/>
    </location>
</feature>
<evidence type="ECO:0008006" key="6">
    <source>
        <dbReference type="Google" id="ProtNLM"/>
    </source>
</evidence>
<dbReference type="AlphaFoldDB" id="A0AAP0L0U5"/>
<dbReference type="Gene3D" id="1.20.58.340">
    <property type="entry name" value="Magnesium transport protein CorA, transmembrane region"/>
    <property type="match status" value="1"/>
</dbReference>
<dbReference type="InterPro" id="IPR039204">
    <property type="entry name" value="MRS2-like"/>
</dbReference>
<feature type="compositionally biased region" description="Acidic residues" evidence="2">
    <location>
        <begin position="26"/>
        <end position="40"/>
    </location>
</feature>
<keyword evidence="3" id="KW-0472">Membrane</keyword>
<reference evidence="4 5" key="1">
    <citation type="submission" date="2024-01" db="EMBL/GenBank/DDBJ databases">
        <title>Genome assemblies of Stephania.</title>
        <authorList>
            <person name="Yang L."/>
        </authorList>
    </citation>
    <scope>NUCLEOTIDE SEQUENCE [LARGE SCALE GENOMIC DNA]</scope>
    <source>
        <strain evidence="4">YNDBR</strain>
        <tissue evidence="4">Leaf</tissue>
    </source>
</reference>
<proteinExistence type="inferred from homology"/>
<evidence type="ECO:0000256" key="1">
    <source>
        <dbReference type="ARBA" id="ARBA00007535"/>
    </source>
</evidence>
<dbReference type="PANTHER" id="PTHR13890">
    <property type="entry name" value="RNA SPLICING PROTEIN MRS2, MITOCHONDRIAL"/>
    <property type="match status" value="1"/>
</dbReference>
<comment type="caution">
    <text evidence="4">The sequence shown here is derived from an EMBL/GenBank/DDBJ whole genome shotgun (WGS) entry which is preliminary data.</text>
</comment>
<name>A0AAP0L0U5_9MAGN</name>
<evidence type="ECO:0000313" key="5">
    <source>
        <dbReference type="Proteomes" id="UP001420932"/>
    </source>
</evidence>
<sequence>MDMAEMYLTDKLARKLGENDSRNEDVDMENESDSESESDDDLKSNKSSRGNLTGFKPNVDALEMLLGAYFAQIEGTLNKLSTLREYVDDTEDYINIMLDDKQNQLLQMGVLLGTANLFVSVAIVIMGIFGMNIKIALFRTTQTEFLEVVIGSIGGCLILYFVAILCGKKAGLLG</sequence>
<dbReference type="Proteomes" id="UP001420932">
    <property type="component" value="Unassembled WGS sequence"/>
</dbReference>
<feature type="transmembrane region" description="Helical" evidence="3">
    <location>
        <begin position="110"/>
        <end position="133"/>
    </location>
</feature>
<comment type="similarity">
    <text evidence="1">Belongs to the CorA metal ion transporter (MIT) (TC 1.A.35.5) family.</text>
</comment>
<keyword evidence="5" id="KW-1185">Reference proteome</keyword>
<protein>
    <recommendedName>
        <fullName evidence="6">Magnesium transporter</fullName>
    </recommendedName>
</protein>
<dbReference type="PANTHER" id="PTHR13890:SF29">
    <property type="entry name" value="MAGNESIUM TRANSPORTER MRS2-F"/>
    <property type="match status" value="1"/>
</dbReference>
<gene>
    <name evidence="4" type="ORF">Syun_003148</name>
</gene>
<feature type="compositionally biased region" description="Basic and acidic residues" evidence="2">
    <location>
        <begin position="11"/>
        <end position="25"/>
    </location>
</feature>
<feature type="region of interest" description="Disordered" evidence="2">
    <location>
        <begin position="1"/>
        <end position="50"/>
    </location>
</feature>
<dbReference type="GO" id="GO:0015095">
    <property type="term" value="F:magnesium ion transmembrane transporter activity"/>
    <property type="evidence" value="ECO:0007669"/>
    <property type="project" value="UniProtKB-ARBA"/>
</dbReference>
<dbReference type="EMBL" id="JBBNAF010000002">
    <property type="protein sequence ID" value="KAK9162246.1"/>
    <property type="molecule type" value="Genomic_DNA"/>
</dbReference>
<evidence type="ECO:0000256" key="3">
    <source>
        <dbReference type="SAM" id="Phobius"/>
    </source>
</evidence>
<organism evidence="4 5">
    <name type="scientific">Stephania yunnanensis</name>
    <dbReference type="NCBI Taxonomy" id="152371"/>
    <lineage>
        <taxon>Eukaryota</taxon>
        <taxon>Viridiplantae</taxon>
        <taxon>Streptophyta</taxon>
        <taxon>Embryophyta</taxon>
        <taxon>Tracheophyta</taxon>
        <taxon>Spermatophyta</taxon>
        <taxon>Magnoliopsida</taxon>
        <taxon>Ranunculales</taxon>
        <taxon>Menispermaceae</taxon>
        <taxon>Menispermoideae</taxon>
        <taxon>Cissampelideae</taxon>
        <taxon>Stephania</taxon>
    </lineage>
</organism>